<reference evidence="2" key="1">
    <citation type="submission" date="2020-07" db="EMBL/GenBank/DDBJ databases">
        <title>Multicomponent nature underlies the extraordinary mechanical properties of spider dragline silk.</title>
        <authorList>
            <person name="Kono N."/>
            <person name="Nakamura H."/>
            <person name="Mori M."/>
            <person name="Yoshida Y."/>
            <person name="Ohtoshi R."/>
            <person name="Malay A.D."/>
            <person name="Moran D.A.P."/>
            <person name="Tomita M."/>
            <person name="Numata K."/>
            <person name="Arakawa K."/>
        </authorList>
    </citation>
    <scope>NUCLEOTIDE SEQUENCE</scope>
</reference>
<feature type="compositionally biased region" description="Basic and acidic residues" evidence="1">
    <location>
        <begin position="32"/>
        <end position="49"/>
    </location>
</feature>
<organism evidence="2 3">
    <name type="scientific">Trichonephila clavata</name>
    <name type="common">Joro spider</name>
    <name type="synonym">Nephila clavata</name>
    <dbReference type="NCBI Taxonomy" id="2740835"/>
    <lineage>
        <taxon>Eukaryota</taxon>
        <taxon>Metazoa</taxon>
        <taxon>Ecdysozoa</taxon>
        <taxon>Arthropoda</taxon>
        <taxon>Chelicerata</taxon>
        <taxon>Arachnida</taxon>
        <taxon>Araneae</taxon>
        <taxon>Araneomorphae</taxon>
        <taxon>Entelegynae</taxon>
        <taxon>Araneoidea</taxon>
        <taxon>Nephilidae</taxon>
        <taxon>Trichonephila</taxon>
    </lineage>
</organism>
<evidence type="ECO:0000313" key="3">
    <source>
        <dbReference type="Proteomes" id="UP000887116"/>
    </source>
</evidence>
<name>A0A8X6JH02_TRICU</name>
<protein>
    <submittedName>
        <fullName evidence="2">Uncharacterized protein</fullName>
    </submittedName>
</protein>
<dbReference type="Proteomes" id="UP000887116">
    <property type="component" value="Unassembled WGS sequence"/>
</dbReference>
<evidence type="ECO:0000256" key="1">
    <source>
        <dbReference type="SAM" id="MobiDB-lite"/>
    </source>
</evidence>
<comment type="caution">
    <text evidence="2">The sequence shown here is derived from an EMBL/GenBank/DDBJ whole genome shotgun (WGS) entry which is preliminary data.</text>
</comment>
<dbReference type="OrthoDB" id="10585093at2759"/>
<accession>A0A8X6JH02</accession>
<keyword evidence="3" id="KW-1185">Reference proteome</keyword>
<proteinExistence type="predicted"/>
<feature type="region of interest" description="Disordered" evidence="1">
    <location>
        <begin position="17"/>
        <end position="67"/>
    </location>
</feature>
<dbReference type="AlphaFoldDB" id="A0A8X6JH02"/>
<dbReference type="EMBL" id="BMAO01008567">
    <property type="protein sequence ID" value="GFR24863.1"/>
    <property type="molecule type" value="Genomic_DNA"/>
</dbReference>
<gene>
    <name evidence="2" type="ORF">TNCT_359831</name>
</gene>
<sequence>MLLMTILIVVVRKHKTNKNKGLPSENSGNNDEVVKKDLEESQDANERGPDIIPQTAESEGTPESIIY</sequence>
<evidence type="ECO:0000313" key="2">
    <source>
        <dbReference type="EMBL" id="GFR24863.1"/>
    </source>
</evidence>